<dbReference type="InterPro" id="IPR047817">
    <property type="entry name" value="ABC2_TM_bact-type"/>
</dbReference>
<dbReference type="InterPro" id="IPR051449">
    <property type="entry name" value="ABC-2_transporter_component"/>
</dbReference>
<reference evidence="10" key="2">
    <citation type="submission" date="2021-09" db="EMBL/GenBank/DDBJ databases">
        <authorList>
            <person name="Gilroy R."/>
        </authorList>
    </citation>
    <scope>NUCLEOTIDE SEQUENCE</scope>
    <source>
        <strain evidence="10">ChiGjej2B2-19336</strain>
    </source>
</reference>
<proteinExistence type="inferred from homology"/>
<dbReference type="Proteomes" id="UP000698963">
    <property type="component" value="Unassembled WGS sequence"/>
</dbReference>
<dbReference type="GO" id="GO:0005886">
    <property type="term" value="C:plasma membrane"/>
    <property type="evidence" value="ECO:0007669"/>
    <property type="project" value="UniProtKB-SubCell"/>
</dbReference>
<dbReference type="PANTHER" id="PTHR30294:SF44">
    <property type="entry name" value="MULTIDRUG ABC TRANSPORTER PERMEASE YBHR-RELATED"/>
    <property type="match status" value="1"/>
</dbReference>
<evidence type="ECO:0000313" key="11">
    <source>
        <dbReference type="Proteomes" id="UP000698963"/>
    </source>
</evidence>
<evidence type="ECO:0000313" key="10">
    <source>
        <dbReference type="EMBL" id="HJD96831.1"/>
    </source>
</evidence>
<keyword evidence="5 8" id="KW-0812">Transmembrane</keyword>
<feature type="transmembrane region" description="Helical" evidence="8">
    <location>
        <begin position="176"/>
        <end position="198"/>
    </location>
</feature>
<reference evidence="10" key="1">
    <citation type="journal article" date="2021" name="PeerJ">
        <title>Extensive microbial diversity within the chicken gut microbiome revealed by metagenomics and culture.</title>
        <authorList>
            <person name="Gilroy R."/>
            <person name="Ravi A."/>
            <person name="Getino M."/>
            <person name="Pursley I."/>
            <person name="Horton D.L."/>
            <person name="Alikhan N.F."/>
            <person name="Baker D."/>
            <person name="Gharbi K."/>
            <person name="Hall N."/>
            <person name="Watson M."/>
            <person name="Adriaenssens E.M."/>
            <person name="Foster-Nyarko E."/>
            <person name="Jarju S."/>
            <person name="Secka A."/>
            <person name="Antonio M."/>
            <person name="Oren A."/>
            <person name="Chaudhuri R.R."/>
            <person name="La Ragione R."/>
            <person name="Hildebrand F."/>
            <person name="Pallen M.J."/>
        </authorList>
    </citation>
    <scope>NUCLEOTIDE SEQUENCE</scope>
    <source>
        <strain evidence="10">ChiGjej2B2-19336</strain>
    </source>
</reference>
<evidence type="ECO:0000256" key="7">
    <source>
        <dbReference type="ARBA" id="ARBA00023136"/>
    </source>
</evidence>
<dbReference type="Gene3D" id="3.40.1710.10">
    <property type="entry name" value="abc type-2 transporter like domain"/>
    <property type="match status" value="1"/>
</dbReference>
<keyword evidence="3" id="KW-0813">Transport</keyword>
<sequence>MHILLLLRRLRSLCIKELLIIFKDPANRLVLIIPVVIQSFIFGYAATYDLNFIPYVLCDQSGSALSRDLAARLDGTEKFVRQATLENTAQAEEWIYDGKALLALNIGPDFADRILTGRDADIQVLLDGRNSTTAAMAQGYLAQIVAEWNAAAGNAAPVSLVMRAWFNPQLETRWNIMPGMLGSLSIIQIMVLAALSVAREREQGTFDQMLVTPLSPWEILIGKAVPPIVVGLFQATFILLICLYWFDIPFMGSYVDLYVSLCVFTLSCAGIGLCISAVSLNMQQALVYCFVTLLPMVLLSGLATPVSAMPEALQIATYANPLRFALVCVRSVYLEGAGLEDIARNFIPMLAVAAVTLPLAGWLFRNRLS</sequence>
<dbReference type="PROSITE" id="PS51012">
    <property type="entry name" value="ABC_TM2"/>
    <property type="match status" value="1"/>
</dbReference>
<evidence type="ECO:0000256" key="4">
    <source>
        <dbReference type="ARBA" id="ARBA00022475"/>
    </source>
</evidence>
<evidence type="ECO:0000256" key="1">
    <source>
        <dbReference type="ARBA" id="ARBA00004651"/>
    </source>
</evidence>
<name>A0A921DRA9_9BACT</name>
<evidence type="ECO:0000256" key="6">
    <source>
        <dbReference type="ARBA" id="ARBA00022989"/>
    </source>
</evidence>
<comment type="subcellular location">
    <subcellularLocation>
        <location evidence="1">Cell membrane</location>
        <topology evidence="1">Multi-pass membrane protein</topology>
    </subcellularLocation>
</comment>
<dbReference type="Pfam" id="PF12698">
    <property type="entry name" value="ABC2_membrane_3"/>
    <property type="match status" value="1"/>
</dbReference>
<evidence type="ECO:0000256" key="8">
    <source>
        <dbReference type="SAM" id="Phobius"/>
    </source>
</evidence>
<dbReference type="InterPro" id="IPR013525">
    <property type="entry name" value="ABC2_TM"/>
</dbReference>
<organism evidence="10 11">
    <name type="scientific">Mailhella massiliensis</name>
    <dbReference type="NCBI Taxonomy" id="1903261"/>
    <lineage>
        <taxon>Bacteria</taxon>
        <taxon>Pseudomonadati</taxon>
        <taxon>Thermodesulfobacteriota</taxon>
        <taxon>Desulfovibrionia</taxon>
        <taxon>Desulfovibrionales</taxon>
        <taxon>Desulfovibrionaceae</taxon>
        <taxon>Mailhella</taxon>
    </lineage>
</organism>
<keyword evidence="4" id="KW-1003">Cell membrane</keyword>
<gene>
    <name evidence="10" type="ORF">K8W16_04200</name>
</gene>
<feature type="domain" description="ABC transmembrane type-2" evidence="9">
    <location>
        <begin position="138"/>
        <end position="367"/>
    </location>
</feature>
<dbReference type="AlphaFoldDB" id="A0A921DRA9"/>
<comment type="caution">
    <text evidence="10">The sequence shown here is derived from an EMBL/GenBank/DDBJ whole genome shotgun (WGS) entry which is preliminary data.</text>
</comment>
<dbReference type="RefSeq" id="WP_304121405.1">
    <property type="nucleotide sequence ID" value="NZ_DYZA01000077.1"/>
</dbReference>
<evidence type="ECO:0000256" key="3">
    <source>
        <dbReference type="ARBA" id="ARBA00022448"/>
    </source>
</evidence>
<feature type="transmembrane region" description="Helical" evidence="8">
    <location>
        <begin position="285"/>
        <end position="303"/>
    </location>
</feature>
<evidence type="ECO:0000256" key="5">
    <source>
        <dbReference type="ARBA" id="ARBA00022692"/>
    </source>
</evidence>
<feature type="transmembrane region" description="Helical" evidence="8">
    <location>
        <begin position="29"/>
        <end position="47"/>
    </location>
</feature>
<dbReference type="GO" id="GO:0140359">
    <property type="term" value="F:ABC-type transporter activity"/>
    <property type="evidence" value="ECO:0007669"/>
    <property type="project" value="InterPro"/>
</dbReference>
<feature type="transmembrane region" description="Helical" evidence="8">
    <location>
        <begin position="346"/>
        <end position="364"/>
    </location>
</feature>
<evidence type="ECO:0000256" key="2">
    <source>
        <dbReference type="ARBA" id="ARBA00007783"/>
    </source>
</evidence>
<keyword evidence="6 8" id="KW-1133">Transmembrane helix</keyword>
<comment type="similarity">
    <text evidence="2">Belongs to the ABC-2 integral membrane protein family.</text>
</comment>
<protein>
    <submittedName>
        <fullName evidence="10">ABC transporter permease</fullName>
    </submittedName>
</protein>
<feature type="transmembrane region" description="Helical" evidence="8">
    <location>
        <begin position="219"/>
        <end position="246"/>
    </location>
</feature>
<keyword evidence="7 8" id="KW-0472">Membrane</keyword>
<accession>A0A921DRA9</accession>
<feature type="transmembrane region" description="Helical" evidence="8">
    <location>
        <begin position="258"/>
        <end position="278"/>
    </location>
</feature>
<dbReference type="PANTHER" id="PTHR30294">
    <property type="entry name" value="MEMBRANE COMPONENT OF ABC TRANSPORTER YHHJ-RELATED"/>
    <property type="match status" value="1"/>
</dbReference>
<evidence type="ECO:0000259" key="9">
    <source>
        <dbReference type="PROSITE" id="PS51012"/>
    </source>
</evidence>
<dbReference type="EMBL" id="DYZA01000077">
    <property type="protein sequence ID" value="HJD96831.1"/>
    <property type="molecule type" value="Genomic_DNA"/>
</dbReference>